<dbReference type="PANTHER" id="PTHR47987:SF13">
    <property type="entry name" value="RECEPTOR-LIKE CYTOSOLIC SERINE_THREONINE-PROTEIN KINASE RBK2"/>
    <property type="match status" value="1"/>
</dbReference>
<evidence type="ECO:0000256" key="10">
    <source>
        <dbReference type="ARBA" id="ARBA00047899"/>
    </source>
</evidence>
<evidence type="ECO:0000256" key="12">
    <source>
        <dbReference type="ARBA" id="ARBA00063228"/>
    </source>
</evidence>
<dbReference type="Proteomes" id="UP001454036">
    <property type="component" value="Unassembled WGS sequence"/>
</dbReference>
<dbReference type="GO" id="GO:0005737">
    <property type="term" value="C:cytoplasm"/>
    <property type="evidence" value="ECO:0007669"/>
    <property type="project" value="UniProtKB-SubCell"/>
</dbReference>
<dbReference type="InterPro" id="IPR001245">
    <property type="entry name" value="Ser-Thr/Tyr_kinase_cat_dom"/>
</dbReference>
<dbReference type="PANTHER" id="PTHR47987">
    <property type="entry name" value="OS08G0249100 PROTEIN"/>
    <property type="match status" value="1"/>
</dbReference>
<feature type="compositionally biased region" description="Basic and acidic residues" evidence="14">
    <location>
        <begin position="21"/>
        <end position="56"/>
    </location>
</feature>
<evidence type="ECO:0000256" key="8">
    <source>
        <dbReference type="ARBA" id="ARBA00022777"/>
    </source>
</evidence>
<keyword evidence="9 13" id="KW-0067">ATP-binding</keyword>
<evidence type="ECO:0000256" key="7">
    <source>
        <dbReference type="ARBA" id="ARBA00022741"/>
    </source>
</evidence>
<comment type="caution">
    <text evidence="16">The sequence shown here is derived from an EMBL/GenBank/DDBJ whole genome shotgun (WGS) entry which is preliminary data.</text>
</comment>
<evidence type="ECO:0000256" key="3">
    <source>
        <dbReference type="ARBA" id="ARBA00022490"/>
    </source>
</evidence>
<keyword evidence="6" id="KW-0808">Transferase</keyword>
<dbReference type="InterPro" id="IPR000719">
    <property type="entry name" value="Prot_kinase_dom"/>
</dbReference>
<keyword evidence="4" id="KW-0723">Serine/threonine-protein kinase</keyword>
<proteinExistence type="predicted"/>
<evidence type="ECO:0000256" key="11">
    <source>
        <dbReference type="ARBA" id="ARBA00048679"/>
    </source>
</evidence>
<comment type="subcellular location">
    <subcellularLocation>
        <location evidence="1">Cytoplasm</location>
    </subcellularLocation>
</comment>
<keyword evidence="8" id="KW-0418">Kinase</keyword>
<dbReference type="GO" id="GO:0005524">
    <property type="term" value="F:ATP binding"/>
    <property type="evidence" value="ECO:0007669"/>
    <property type="project" value="UniProtKB-UniRule"/>
</dbReference>
<dbReference type="Gene3D" id="1.10.510.10">
    <property type="entry name" value="Transferase(Phosphotransferase) domain 1"/>
    <property type="match status" value="1"/>
</dbReference>
<feature type="region of interest" description="Disordered" evidence="14">
    <location>
        <begin position="509"/>
        <end position="542"/>
    </location>
</feature>
<organism evidence="16 17">
    <name type="scientific">Lithospermum erythrorhizon</name>
    <name type="common">Purple gromwell</name>
    <name type="synonym">Lithospermum officinale var. erythrorhizon</name>
    <dbReference type="NCBI Taxonomy" id="34254"/>
    <lineage>
        <taxon>Eukaryota</taxon>
        <taxon>Viridiplantae</taxon>
        <taxon>Streptophyta</taxon>
        <taxon>Embryophyta</taxon>
        <taxon>Tracheophyta</taxon>
        <taxon>Spermatophyta</taxon>
        <taxon>Magnoliopsida</taxon>
        <taxon>eudicotyledons</taxon>
        <taxon>Gunneridae</taxon>
        <taxon>Pentapetalae</taxon>
        <taxon>asterids</taxon>
        <taxon>lamiids</taxon>
        <taxon>Boraginales</taxon>
        <taxon>Boraginaceae</taxon>
        <taxon>Boraginoideae</taxon>
        <taxon>Lithospermeae</taxon>
        <taxon>Lithospermum</taxon>
    </lineage>
</organism>
<comment type="catalytic activity">
    <reaction evidence="11">
        <text>L-seryl-[protein] + ATP = O-phospho-L-seryl-[protein] + ADP + H(+)</text>
        <dbReference type="Rhea" id="RHEA:17989"/>
        <dbReference type="Rhea" id="RHEA-COMP:9863"/>
        <dbReference type="Rhea" id="RHEA-COMP:11604"/>
        <dbReference type="ChEBI" id="CHEBI:15378"/>
        <dbReference type="ChEBI" id="CHEBI:29999"/>
        <dbReference type="ChEBI" id="CHEBI:30616"/>
        <dbReference type="ChEBI" id="CHEBI:83421"/>
        <dbReference type="ChEBI" id="CHEBI:456216"/>
        <dbReference type="EC" id="2.7.11.1"/>
    </reaction>
</comment>
<keyword evidence="3" id="KW-0963">Cytoplasm</keyword>
<sequence>MRISWGKVRLEPLTLFNRRSPKSDKVNNPDESNNKVYRDEEKKEEKKLGQEPRGDASDEPSSSSTSSGEDTTISISEGNSEEQFFSVGDKLLFSLSSISISRDELRCLGIESNKAADEFPITQVHEDESEGEMVSSRTSTSDSEASSQEKRDKFIDLIKKIKKGPKTSLQKTIHQTLPTLNSFKKSFIKKHSRRSTRDERKSMPNIPTQGGPESDIFYCFESTWKNFTLSELKEATDNFSEENLIGEGGYSTIYKGTLDQGQLVAVKKLRGSQEETTSDYLSELGILVHVNHPNVANVIGYGVEDGMHLVLPLSPYGSLESMLKGQEKLSWSCRYKIALGAAFGIAYLHEGCQRRIIHRDIKSANILLTENFEAQICDFGLAKWLPEQWTHLTVTQYEGTFGYLPPEYFLHGIVDEKTDVYSYGVVLLEIISGRPAIDESHNSVVMWAKPLLINKDIEKLIDPSLANSYDPEQLNRMIMVAALCIHQMPSERPQMSKVATMLQGEEGILQSKGKFQRRPPILKRSSNLETNNKRVKSLDLDS</sequence>
<evidence type="ECO:0000256" key="9">
    <source>
        <dbReference type="ARBA" id="ARBA00022840"/>
    </source>
</evidence>
<gene>
    <name evidence="16" type="ORF">LIER_20116</name>
</gene>
<feature type="compositionally biased region" description="Low complexity" evidence="14">
    <location>
        <begin position="59"/>
        <end position="77"/>
    </location>
</feature>
<dbReference type="GO" id="GO:0004674">
    <property type="term" value="F:protein serine/threonine kinase activity"/>
    <property type="evidence" value="ECO:0007669"/>
    <property type="project" value="UniProtKB-KW"/>
</dbReference>
<dbReference type="PROSITE" id="PS00107">
    <property type="entry name" value="PROTEIN_KINASE_ATP"/>
    <property type="match status" value="1"/>
</dbReference>
<comment type="subunit">
    <text evidence="12">Interacts with ARAC5 and ARAC10.</text>
</comment>
<dbReference type="GO" id="GO:0051020">
    <property type="term" value="F:GTPase binding"/>
    <property type="evidence" value="ECO:0007669"/>
    <property type="project" value="UniProtKB-ARBA"/>
</dbReference>
<dbReference type="Pfam" id="PF07714">
    <property type="entry name" value="PK_Tyr_Ser-Thr"/>
    <property type="match status" value="1"/>
</dbReference>
<dbReference type="PROSITE" id="PS50011">
    <property type="entry name" value="PROTEIN_KINASE_DOM"/>
    <property type="match status" value="1"/>
</dbReference>
<evidence type="ECO:0000256" key="4">
    <source>
        <dbReference type="ARBA" id="ARBA00022527"/>
    </source>
</evidence>
<keyword evidence="5" id="KW-0597">Phosphoprotein</keyword>
<feature type="binding site" evidence="13">
    <location>
        <position position="268"/>
    </location>
    <ligand>
        <name>ATP</name>
        <dbReference type="ChEBI" id="CHEBI:30616"/>
    </ligand>
</feature>
<accession>A0AAV3QKD2</accession>
<dbReference type="InterPro" id="IPR046958">
    <property type="entry name" value="RBK1/2/STUNTED"/>
</dbReference>
<dbReference type="InterPro" id="IPR011009">
    <property type="entry name" value="Kinase-like_dom_sf"/>
</dbReference>
<dbReference type="PROSITE" id="PS00108">
    <property type="entry name" value="PROTEIN_KINASE_ST"/>
    <property type="match status" value="1"/>
</dbReference>
<dbReference type="EC" id="2.7.11.1" evidence="2"/>
<comment type="catalytic activity">
    <reaction evidence="10">
        <text>L-threonyl-[protein] + ATP = O-phospho-L-threonyl-[protein] + ADP + H(+)</text>
        <dbReference type="Rhea" id="RHEA:46608"/>
        <dbReference type="Rhea" id="RHEA-COMP:11060"/>
        <dbReference type="Rhea" id="RHEA-COMP:11605"/>
        <dbReference type="ChEBI" id="CHEBI:15378"/>
        <dbReference type="ChEBI" id="CHEBI:30013"/>
        <dbReference type="ChEBI" id="CHEBI:30616"/>
        <dbReference type="ChEBI" id="CHEBI:61977"/>
        <dbReference type="ChEBI" id="CHEBI:456216"/>
        <dbReference type="EC" id="2.7.11.1"/>
    </reaction>
</comment>
<dbReference type="Gene3D" id="3.30.200.20">
    <property type="entry name" value="Phosphorylase Kinase, domain 1"/>
    <property type="match status" value="1"/>
</dbReference>
<dbReference type="InterPro" id="IPR017441">
    <property type="entry name" value="Protein_kinase_ATP_BS"/>
</dbReference>
<feature type="region of interest" description="Disordered" evidence="14">
    <location>
        <begin position="16"/>
        <end position="80"/>
    </location>
</feature>
<feature type="region of interest" description="Disordered" evidence="14">
    <location>
        <begin position="119"/>
        <end position="150"/>
    </location>
</feature>
<keyword evidence="7 13" id="KW-0547">Nucleotide-binding</keyword>
<evidence type="ECO:0000313" key="17">
    <source>
        <dbReference type="Proteomes" id="UP001454036"/>
    </source>
</evidence>
<name>A0AAV3QKD2_LITER</name>
<evidence type="ECO:0000313" key="16">
    <source>
        <dbReference type="EMBL" id="GAA0164500.1"/>
    </source>
</evidence>
<feature type="domain" description="Protein kinase" evidence="15">
    <location>
        <begin position="239"/>
        <end position="509"/>
    </location>
</feature>
<evidence type="ECO:0000256" key="13">
    <source>
        <dbReference type="PROSITE-ProRule" id="PRU10141"/>
    </source>
</evidence>
<reference evidence="16 17" key="1">
    <citation type="submission" date="2024-01" db="EMBL/GenBank/DDBJ databases">
        <title>The complete chloroplast genome sequence of Lithospermum erythrorhizon: insights into the phylogenetic relationship among Boraginaceae species and the maternal lineages of purple gromwells.</title>
        <authorList>
            <person name="Okada T."/>
            <person name="Watanabe K."/>
        </authorList>
    </citation>
    <scope>NUCLEOTIDE SEQUENCE [LARGE SCALE GENOMIC DNA]</scope>
</reference>
<evidence type="ECO:0000256" key="14">
    <source>
        <dbReference type="SAM" id="MobiDB-lite"/>
    </source>
</evidence>
<dbReference type="FunFam" id="1.10.510.10:FF:000335">
    <property type="entry name" value="receptor-like cytosolic serine/threonine-protein kinase RBK2"/>
    <property type="match status" value="1"/>
</dbReference>
<keyword evidence="17" id="KW-1185">Reference proteome</keyword>
<feature type="compositionally biased region" description="Low complexity" evidence="14">
    <location>
        <begin position="135"/>
        <end position="146"/>
    </location>
</feature>
<dbReference type="SMART" id="SM00220">
    <property type="entry name" value="S_TKc"/>
    <property type="match status" value="1"/>
</dbReference>
<dbReference type="InterPro" id="IPR008271">
    <property type="entry name" value="Ser/Thr_kinase_AS"/>
</dbReference>
<protein>
    <recommendedName>
        <fullName evidence="2">non-specific serine/threonine protein kinase</fullName>
        <ecNumber evidence="2">2.7.11.1</ecNumber>
    </recommendedName>
</protein>
<evidence type="ECO:0000256" key="5">
    <source>
        <dbReference type="ARBA" id="ARBA00022553"/>
    </source>
</evidence>
<dbReference type="SUPFAM" id="SSF56112">
    <property type="entry name" value="Protein kinase-like (PK-like)"/>
    <property type="match status" value="1"/>
</dbReference>
<evidence type="ECO:0000259" key="15">
    <source>
        <dbReference type="PROSITE" id="PS50011"/>
    </source>
</evidence>
<dbReference type="EMBL" id="BAABME010005065">
    <property type="protein sequence ID" value="GAA0164500.1"/>
    <property type="molecule type" value="Genomic_DNA"/>
</dbReference>
<evidence type="ECO:0000256" key="2">
    <source>
        <dbReference type="ARBA" id="ARBA00012513"/>
    </source>
</evidence>
<evidence type="ECO:0000256" key="1">
    <source>
        <dbReference type="ARBA" id="ARBA00004496"/>
    </source>
</evidence>
<dbReference type="AlphaFoldDB" id="A0AAV3QKD2"/>
<evidence type="ECO:0000256" key="6">
    <source>
        <dbReference type="ARBA" id="ARBA00022679"/>
    </source>
</evidence>